<dbReference type="Proteomes" id="UP001237737">
    <property type="component" value="Unassembled WGS sequence"/>
</dbReference>
<sequence>MTFDAKKHSRSVPLMCPTCGGTEFEHAEDVTASDASVRCARCGLELTKDELIRANQENLSMHAKEVAEGAAKDLTQELRDTLRRAFSGSKNIRIK</sequence>
<proteinExistence type="predicted"/>
<reference evidence="1 2" key="1">
    <citation type="submission" date="2023-07" db="EMBL/GenBank/DDBJ databases">
        <title>Sorghum-associated microbial communities from plants grown in Nebraska, USA.</title>
        <authorList>
            <person name="Schachtman D."/>
        </authorList>
    </citation>
    <scope>NUCLEOTIDE SEQUENCE [LARGE SCALE GENOMIC DNA]</scope>
    <source>
        <strain evidence="1 2">CC60</strain>
    </source>
</reference>
<comment type="caution">
    <text evidence="1">The sequence shown here is derived from an EMBL/GenBank/DDBJ whole genome shotgun (WGS) entry which is preliminary data.</text>
</comment>
<protein>
    <submittedName>
        <fullName evidence="1">Nucleic acid-binding Zn-ribbon protein</fullName>
    </submittedName>
</protein>
<keyword evidence="2" id="KW-1185">Reference proteome</keyword>
<name>A0ABT9STV3_9GAMM</name>
<dbReference type="RefSeq" id="WP_306847096.1">
    <property type="nucleotide sequence ID" value="NZ_JAUSSK010000001.1"/>
</dbReference>
<dbReference type="EMBL" id="JAUSSK010000001">
    <property type="protein sequence ID" value="MDQ0008433.1"/>
    <property type="molecule type" value="Genomic_DNA"/>
</dbReference>
<gene>
    <name evidence="1" type="ORF">J2T07_000592</name>
</gene>
<organism evidence="1 2">
    <name type="scientific">Luteibacter jiangsuensis</name>
    <dbReference type="NCBI Taxonomy" id="637577"/>
    <lineage>
        <taxon>Bacteria</taxon>
        <taxon>Pseudomonadati</taxon>
        <taxon>Pseudomonadota</taxon>
        <taxon>Gammaproteobacteria</taxon>
        <taxon>Lysobacterales</taxon>
        <taxon>Rhodanobacteraceae</taxon>
        <taxon>Luteibacter</taxon>
    </lineage>
</organism>
<evidence type="ECO:0000313" key="1">
    <source>
        <dbReference type="EMBL" id="MDQ0008433.1"/>
    </source>
</evidence>
<accession>A0ABT9STV3</accession>
<evidence type="ECO:0000313" key="2">
    <source>
        <dbReference type="Proteomes" id="UP001237737"/>
    </source>
</evidence>